<evidence type="ECO:0000313" key="1">
    <source>
        <dbReference type="EMBL" id="QNS40182.1"/>
    </source>
</evidence>
<keyword evidence="2" id="KW-1185">Reference proteome</keyword>
<organism evidence="1 2">
    <name type="scientific">Chryseobacterium manosquense</name>
    <dbReference type="NCBI Taxonomy" id="2754694"/>
    <lineage>
        <taxon>Bacteria</taxon>
        <taxon>Pseudomonadati</taxon>
        <taxon>Bacteroidota</taxon>
        <taxon>Flavobacteriia</taxon>
        <taxon>Flavobacteriales</taxon>
        <taxon>Weeksellaceae</taxon>
        <taxon>Chryseobacterium group</taxon>
        <taxon>Chryseobacterium</taxon>
    </lineage>
</organism>
<gene>
    <name evidence="1" type="ORF">H0S70_07145</name>
</gene>
<dbReference type="Gene3D" id="3.90.20.10">
    <property type="match status" value="1"/>
</dbReference>
<dbReference type="KEGG" id="cmaq:H0S70_07145"/>
<protein>
    <submittedName>
        <fullName evidence="1">Uncharacterized protein</fullName>
    </submittedName>
</protein>
<reference evidence="1 2" key="1">
    <citation type="submission" date="2020-07" db="EMBL/GenBank/DDBJ databases">
        <title>Complete genome and description of Chryseobacterium manosquense strain Marseille-Q2069 sp. nov.</title>
        <authorList>
            <person name="Boxberger M."/>
        </authorList>
    </citation>
    <scope>NUCLEOTIDE SEQUENCE [LARGE SCALE GENOMIC DNA]</scope>
    <source>
        <strain evidence="1 2">Marseille-Q2069</strain>
    </source>
</reference>
<accession>A0A7H1DT74</accession>
<evidence type="ECO:0000313" key="2">
    <source>
        <dbReference type="Proteomes" id="UP000516438"/>
    </source>
</evidence>
<proteinExistence type="predicted"/>
<name>A0A7H1DT74_9FLAO</name>
<dbReference type="Proteomes" id="UP000516438">
    <property type="component" value="Chromosome"/>
</dbReference>
<dbReference type="EMBL" id="CP060203">
    <property type="protein sequence ID" value="QNS40182.1"/>
    <property type="molecule type" value="Genomic_DNA"/>
</dbReference>
<sequence>MGTIIKRNGIEHLNLVKRGERTIDSASLGQGMLTDDTVKYSVRSNSKLDVKINDTIEVFGNTYRINTLPTFKKTSNTEYSYEIEAQGLMYDLLRCKFFNADGEGFKTTTDFPLIGNLEVFLVAIRNNMHRFSANWEIGNFASTETKMITFGDDTCLSALQKICQEFKTDFWVKTEGGKFKIHTGAFGSTLPIDFEYGKGKGLYNLSRKNVDSNGIVNRLYVNGGTDNIPAGYRAFSDALKFSDAGYIEDVNLIAEMGLIEGSIDFPDIYPKRTGVVSAVGSSKFKFHDSSMDFDLNEKEADGSTKYLIAGTSAKVHFNTGNLAGYEFEIKKGGYNHTTKEFEIIPFTNQTGQKFPDEVAEAFQIGVGDEYVLLDIVMPQTYITNAEAELLTKANEQFALLKTVKVSYDLEVDPDYIKNLSTPISIGDYVRVKDANLGIDKVIRVQAITRNFITSNTPTPYNYKITLADSYEISFASQMVLDITEVKNVISVTNLGDINLSKLGYKTTEELRNLVFDTDGYFDAENIKPFSIQTNMLTVGAQSQQLSCSVVFLVNNAGNPNQVETKAGALFSQTFNKTWMIAGSVQTIPDNNSRYVYAKCSKNGTSGTIYFTQAQIKFDEDVNDYYFLLGILHTVTEGVRVLSITIGTTTINGGLIRTGIISSLDGQTYFNLNTGEIKGKITFTNDSPAFQQMNDAIVIGGRNLMLHSKGEFGFAVPITTTEPLKIGDKYTLSFDVIGNVNGSIFLNNSISLTYDTSGTGWRRKNVTFTFVKNDYLSHELYPHIYGADSVKNVKLEKGTKATDWTPAPEDVNEQITAVQTYATTVNNLVSDIANDNKITPSEKQQLKQEYDIIVAEKPQVTAQATPYPITAEKTSYDNAYNNLVTYVNPLIVNLNNTSDVDGVTLRSRFTSYYTAKVNLLKAITDSVNNDLSAVFNEMENLQNSVNQEIADVTEQVNNLEGYVDGAFSDGIINQAEAVAIEKYINQINTEKSDIDNKYNQIYNDSYLSGTPKTNLATDYNNYVSSHTNLINSINTAISDGATTPAEKADVDSKFSSYRLALGVLTTRFQEAIKAIETATVNAIQIGGRNLIIKSDFTKVENAYGIFSINGGVINPTVSGLHFATSAYGHGVYCGISGLQVGKEYVLSIWTKATYQESTLVQLGFNNGTSKLVELPTSGSEYIKTSVVIIASLVNDAIIFYNGQAGINNFYLKYIKLELGNKGTDYTPAPEDIDAQFVLVKAEITDVDNKLTNLQDNFTDFASDGVINIAEAKALKNIAQTLNNEKADVNQKYLQAYNDVNLTDKTPLQTAWNNYNTSHADLLYLINGYTGGDRAITPDELNSVNSYFTYYRNALSALSAALEAALKAISIKQIDNIQVGGRNLMLNSKGEFGVVIPISTKEPLKVGEKYTLSFDMIGNPSGNIFLNNSIVLNYDTSGTGWRRKNVTFTFVKNDYGGRELYPHIYGADSVKNVKLEIGNKATDWTPAPEDVDAAVTQANQNAATALAQAQNAQTTAAAAASVTSFMQTTVDGNVVATGTLQVGDVNGANAGITGVTDRGRDSVRFYAGSNYAGKDTSAWSVSDNGLHRFHHPNGKLGLEIGVKDGEIVINGYHESGFKTYEMSPNRGLVNVSYIPESFSPQKSRYFGTTYNEESIKNTLVGMLTHTMIDYGPNALPDRRYNRQWKLSNDLLGNVFLYSAGTHPNNEQYKPLAGYKANNYNRNENAQDGWYYFQNTEMIASGWDDYGVYEASAIFGMYKLQGGKVVEVNSIHTQVYAT</sequence>
<dbReference type="RefSeq" id="WP_188320307.1">
    <property type="nucleotide sequence ID" value="NZ_CP060203.1"/>
</dbReference>